<dbReference type="InParanoid" id="A0A317XID9"/>
<dbReference type="PANTHER" id="PTHR36986:SF1">
    <property type="entry name" value="UPF0643 PROTEIN PB2B2.08"/>
    <property type="match status" value="1"/>
</dbReference>
<dbReference type="Proteomes" id="UP000246740">
    <property type="component" value="Unassembled WGS sequence"/>
</dbReference>
<gene>
    <name evidence="1" type="ORF">BCV70DRAFT_39334</name>
</gene>
<dbReference type="OrthoDB" id="2140489at2759"/>
<sequence length="326" mass="35914">MSTSRNDAYFHDEPRGRTRVRWTSRNQVKAKLGKSHFTIDPSAVAPPTQLSRGLAPKASVLFDAVPRNADFESLKPIISRLPAGPSEDLHAALSENVDSLDYILKDGVMYTQSRLPQLDPASRELRSALHGFRATTADYARGYLEGAARAAVETSTSASSAPHPIAPGADITACPVFQPSRSALTQSSILNLASSFNWDTLKLPLAASRTWYGVLFLSVRKADSESVSFYEADRRAHEEAVRSGGLIMYWYGSPNVVTGENLATCIWTSRAAAVEASKLPIHGQAARYARKSYDRYDLIRYKVVKRAGEPHVRLESWDGQDWNADE</sequence>
<accession>A0A317XID9</accession>
<organism evidence="1 2">
    <name type="scientific">Testicularia cyperi</name>
    <dbReference type="NCBI Taxonomy" id="1882483"/>
    <lineage>
        <taxon>Eukaryota</taxon>
        <taxon>Fungi</taxon>
        <taxon>Dikarya</taxon>
        <taxon>Basidiomycota</taxon>
        <taxon>Ustilaginomycotina</taxon>
        <taxon>Ustilaginomycetes</taxon>
        <taxon>Ustilaginales</taxon>
        <taxon>Anthracoideaceae</taxon>
        <taxon>Testicularia</taxon>
    </lineage>
</organism>
<evidence type="ECO:0000313" key="1">
    <source>
        <dbReference type="EMBL" id="PWY98026.1"/>
    </source>
</evidence>
<evidence type="ECO:0000313" key="2">
    <source>
        <dbReference type="Proteomes" id="UP000246740"/>
    </source>
</evidence>
<dbReference type="PANTHER" id="PTHR36986">
    <property type="entry name" value="UPF0643 PROTEIN PB2B2.08"/>
    <property type="match status" value="1"/>
</dbReference>
<keyword evidence="2" id="KW-1185">Reference proteome</keyword>
<proteinExistence type="predicted"/>
<reference evidence="1 2" key="1">
    <citation type="journal article" date="2018" name="Mol. Biol. Evol.">
        <title>Broad Genomic Sampling Reveals a Smut Pathogenic Ancestry of the Fungal Clade Ustilaginomycotina.</title>
        <authorList>
            <person name="Kijpornyongpan T."/>
            <person name="Mondo S.J."/>
            <person name="Barry K."/>
            <person name="Sandor L."/>
            <person name="Lee J."/>
            <person name="Lipzen A."/>
            <person name="Pangilinan J."/>
            <person name="LaButti K."/>
            <person name="Hainaut M."/>
            <person name="Henrissat B."/>
            <person name="Grigoriev I.V."/>
            <person name="Spatafora J.W."/>
            <person name="Aime M.C."/>
        </authorList>
    </citation>
    <scope>NUCLEOTIDE SEQUENCE [LARGE SCALE GENOMIC DNA]</scope>
    <source>
        <strain evidence="1 2">MCA 3645</strain>
    </source>
</reference>
<dbReference type="AlphaFoldDB" id="A0A317XID9"/>
<name>A0A317XID9_9BASI</name>
<protein>
    <submittedName>
        <fullName evidence="1">Uncharacterized protein</fullName>
    </submittedName>
</protein>
<dbReference type="EMBL" id="KZ819200">
    <property type="protein sequence ID" value="PWY98026.1"/>
    <property type="molecule type" value="Genomic_DNA"/>
</dbReference>